<dbReference type="EMBL" id="BOSL01000006">
    <property type="protein sequence ID" value="GIP53250.1"/>
    <property type="molecule type" value="Genomic_DNA"/>
</dbReference>
<comment type="caution">
    <text evidence="1">The sequence shown here is derived from an EMBL/GenBank/DDBJ whole genome shotgun (WGS) entry which is preliminary data.</text>
</comment>
<sequence length="158" mass="18249">MEPQLKEIAEKTLKFLCVGSQVEGIKFYGTQLLFSETDSNKDRIDGQIYLNIESRFVLSKSEKFEFPIREEEVPDLDWIEGYKLLCELRLKKVSNVTLGEDIPHLFISFESGEILSVYGHHDKYEPWQLGVWGNSNIDEHWEVIVVPGDEIAIFAPNI</sequence>
<proteinExistence type="predicted"/>
<evidence type="ECO:0000313" key="2">
    <source>
        <dbReference type="Proteomes" id="UP000679992"/>
    </source>
</evidence>
<organism evidence="1 2">
    <name type="scientific">Paenibacillus vini</name>
    <dbReference type="NCBI Taxonomy" id="1476024"/>
    <lineage>
        <taxon>Bacteria</taxon>
        <taxon>Bacillati</taxon>
        <taxon>Bacillota</taxon>
        <taxon>Bacilli</taxon>
        <taxon>Bacillales</taxon>
        <taxon>Paenibacillaceae</taxon>
        <taxon>Paenibacillus</taxon>
    </lineage>
</organism>
<evidence type="ECO:0000313" key="1">
    <source>
        <dbReference type="EMBL" id="GIP53250.1"/>
    </source>
</evidence>
<accession>A0ABQ4MB96</accession>
<dbReference type="RefSeq" id="WP_213654855.1">
    <property type="nucleotide sequence ID" value="NZ_BOSL01000006.1"/>
</dbReference>
<reference evidence="1 2" key="1">
    <citation type="submission" date="2021-03" db="EMBL/GenBank/DDBJ databases">
        <title>Antimicrobial resistance genes in bacteria isolated from Japanese honey, and their potential for conferring macrolide and lincosamide resistance in the American foulbrood pathogen Paenibacillus larvae.</title>
        <authorList>
            <person name="Okamoto M."/>
            <person name="Kumagai M."/>
            <person name="Kanamori H."/>
            <person name="Takamatsu D."/>
        </authorList>
    </citation>
    <scope>NUCLEOTIDE SEQUENCE [LARGE SCALE GENOMIC DNA]</scope>
    <source>
        <strain evidence="1 2">J42TS3</strain>
    </source>
</reference>
<gene>
    <name evidence="1" type="ORF">J42TS3_22850</name>
</gene>
<name>A0ABQ4MB96_9BACL</name>
<keyword evidence="2" id="KW-1185">Reference proteome</keyword>
<protein>
    <submittedName>
        <fullName evidence="1">Uncharacterized protein</fullName>
    </submittedName>
</protein>
<dbReference type="Proteomes" id="UP000679992">
    <property type="component" value="Unassembled WGS sequence"/>
</dbReference>